<feature type="compositionally biased region" description="Basic and acidic residues" evidence="1">
    <location>
        <begin position="108"/>
        <end position="135"/>
    </location>
</feature>
<accession>A0A0F9JXF5</accession>
<gene>
    <name evidence="2" type="ORF">LCGC14_1399850</name>
</gene>
<proteinExistence type="predicted"/>
<evidence type="ECO:0000256" key="1">
    <source>
        <dbReference type="SAM" id="MobiDB-lite"/>
    </source>
</evidence>
<sequence>MHPLAVGMYIRSICFQWAHGSVPNDPRKIQQITGVTPQEFNEHWSEVTEKLVLNKDGHWINQRAQVEMEKKLGIVEKRVIAGQKGGLAKAKAAALAKGVAKGVAKTWQMEEGRRKKEEGRGKGEDGSRKTEEDRPANIRAVFEHYRTYHLKLNPDPSSTSKEWQLIRERLKDGYTVDDLKAAIDGCHRSSYHCGENPRGMKYQSLELIVRDAKHVQEFLEVPEKQAVLSEKERRGQRAGENFLKGKP</sequence>
<feature type="compositionally biased region" description="Basic and acidic residues" evidence="1">
    <location>
        <begin position="228"/>
        <end position="237"/>
    </location>
</feature>
<name>A0A0F9JXF5_9ZZZZ</name>
<organism evidence="2">
    <name type="scientific">marine sediment metagenome</name>
    <dbReference type="NCBI Taxonomy" id="412755"/>
    <lineage>
        <taxon>unclassified sequences</taxon>
        <taxon>metagenomes</taxon>
        <taxon>ecological metagenomes</taxon>
    </lineage>
</organism>
<evidence type="ECO:0000313" key="2">
    <source>
        <dbReference type="EMBL" id="KKM74489.1"/>
    </source>
</evidence>
<feature type="region of interest" description="Disordered" evidence="1">
    <location>
        <begin position="228"/>
        <end position="247"/>
    </location>
</feature>
<reference evidence="2" key="1">
    <citation type="journal article" date="2015" name="Nature">
        <title>Complex archaea that bridge the gap between prokaryotes and eukaryotes.</title>
        <authorList>
            <person name="Spang A."/>
            <person name="Saw J.H."/>
            <person name="Jorgensen S.L."/>
            <person name="Zaremba-Niedzwiedzka K."/>
            <person name="Martijn J."/>
            <person name="Lind A.E."/>
            <person name="van Eijk R."/>
            <person name="Schleper C."/>
            <person name="Guy L."/>
            <person name="Ettema T.J."/>
        </authorList>
    </citation>
    <scope>NUCLEOTIDE SEQUENCE</scope>
</reference>
<dbReference type="AlphaFoldDB" id="A0A0F9JXF5"/>
<comment type="caution">
    <text evidence="2">The sequence shown here is derived from an EMBL/GenBank/DDBJ whole genome shotgun (WGS) entry which is preliminary data.</text>
</comment>
<dbReference type="EMBL" id="LAZR01009132">
    <property type="protein sequence ID" value="KKM74489.1"/>
    <property type="molecule type" value="Genomic_DNA"/>
</dbReference>
<feature type="region of interest" description="Disordered" evidence="1">
    <location>
        <begin position="106"/>
        <end position="135"/>
    </location>
</feature>
<protein>
    <submittedName>
        <fullName evidence="2">Uncharacterized protein</fullName>
    </submittedName>
</protein>